<dbReference type="Gene3D" id="3.60.15.10">
    <property type="entry name" value="Ribonuclease Z/Hydroxyacylglutathione hydrolase-like"/>
    <property type="match status" value="1"/>
</dbReference>
<evidence type="ECO:0000313" key="2">
    <source>
        <dbReference type="EMBL" id="WAS94600.1"/>
    </source>
</evidence>
<dbReference type="Proteomes" id="UP001164459">
    <property type="component" value="Chromosome"/>
</dbReference>
<dbReference type="Pfam" id="PF12706">
    <property type="entry name" value="Lactamase_B_2"/>
    <property type="match status" value="1"/>
</dbReference>
<dbReference type="InterPro" id="IPR001279">
    <property type="entry name" value="Metallo-B-lactamas"/>
</dbReference>
<reference evidence="2" key="1">
    <citation type="submission" date="2022-11" db="EMBL/GenBank/DDBJ databases">
        <title>Minimal conservation of predation-associated metabolite biosynthetic gene clusters underscores biosynthetic potential of Myxococcota including descriptions for ten novel species: Archangium lansinium sp. nov., Myxococcus landrumus sp. nov., Nannocystis bai.</title>
        <authorList>
            <person name="Ahearne A."/>
            <person name="Stevens C."/>
            <person name="Dowd S."/>
        </authorList>
    </citation>
    <scope>NUCLEOTIDE SEQUENCE</scope>
    <source>
        <strain evidence="2">Fl3</strain>
    </source>
</reference>
<dbReference type="EMBL" id="CP114040">
    <property type="protein sequence ID" value="WAS94600.1"/>
    <property type="molecule type" value="Genomic_DNA"/>
</dbReference>
<dbReference type="PANTHER" id="PTHR43546">
    <property type="entry name" value="UPF0173 METAL-DEPENDENT HYDROLASE MJ1163-RELATED"/>
    <property type="match status" value="1"/>
</dbReference>
<gene>
    <name evidence="2" type="ORF">O0S08_00435</name>
</gene>
<proteinExistence type="predicted"/>
<organism evidence="2 3">
    <name type="scientific">Nannocystis punicea</name>
    <dbReference type="NCBI Taxonomy" id="2995304"/>
    <lineage>
        <taxon>Bacteria</taxon>
        <taxon>Pseudomonadati</taxon>
        <taxon>Myxococcota</taxon>
        <taxon>Polyangia</taxon>
        <taxon>Nannocystales</taxon>
        <taxon>Nannocystaceae</taxon>
        <taxon>Nannocystis</taxon>
    </lineage>
</organism>
<dbReference type="InterPro" id="IPR036866">
    <property type="entry name" value="RibonucZ/Hydroxyglut_hydro"/>
</dbReference>
<accession>A0ABY7H6B5</accession>
<dbReference type="InterPro" id="IPR050114">
    <property type="entry name" value="UPF0173_UPF0282_UlaG_hydrolase"/>
</dbReference>
<dbReference type="SUPFAM" id="SSF56281">
    <property type="entry name" value="Metallo-hydrolase/oxidoreductase"/>
    <property type="match status" value="1"/>
</dbReference>
<dbReference type="RefSeq" id="WP_269036934.1">
    <property type="nucleotide sequence ID" value="NZ_CP114040.1"/>
</dbReference>
<name>A0ABY7H6B5_9BACT</name>
<protein>
    <submittedName>
        <fullName evidence="2">MBL fold metallo-hydrolase</fullName>
    </submittedName>
</protein>
<keyword evidence="3" id="KW-1185">Reference proteome</keyword>
<sequence>MATYHMRLRDEIGLQVRYADSTRYGSGVTGLVDALVARMCAPLLALARREGPARLVERSAEFMPRMFAGQALGGLYAAPDVLREECLYPDPARVTPAALVVRGLGPAGEGSLALPLHREAAELADVVAALDRGCPRPLGGLGARLWDALLDAGALTRETADERALADGVTAVGHATVAVQHAGARLVVDPFAAPPLPGEAPRPLPCRALRPDLVLVTHGHPAHFDLHALLRFGADTPIVVPAVARESLLSVDMALRLRQLGFRRVIPLSWRDAVQVGPFHVVVLPFFGEQPTSGEFLHPEARNLGNTYLIEVAGRRVACIADAGADAAGDTITMARAAARRHGRLDVLFGGYRAWRPHPIELLGTSMARYLLQVPRAQWGTRQQLTPDADDLLAAAQAWQARTVVPYANGGAPWLARLGLGPRGADSPSFDPDLAAVRQAAARAPNAPTVRALRPGERMELFG</sequence>
<feature type="domain" description="Metallo-beta-lactamase" evidence="1">
    <location>
        <begin position="185"/>
        <end position="406"/>
    </location>
</feature>
<evidence type="ECO:0000259" key="1">
    <source>
        <dbReference type="Pfam" id="PF12706"/>
    </source>
</evidence>
<evidence type="ECO:0000313" key="3">
    <source>
        <dbReference type="Proteomes" id="UP001164459"/>
    </source>
</evidence>